<dbReference type="EMBL" id="REGN01002062">
    <property type="protein sequence ID" value="RNA30661.1"/>
    <property type="molecule type" value="Genomic_DNA"/>
</dbReference>
<dbReference type="AlphaFoldDB" id="A0A3M7S4G2"/>
<accession>A0A3M7S4G2</accession>
<sequence>MIANQIQKYTRFCRLVLNGMLPSSGFASSEFASQIASLLSGMCTSLVLFLGFVCCLSLSISKSSSL</sequence>
<comment type="caution">
    <text evidence="2">The sequence shown here is derived from an EMBL/GenBank/DDBJ whole genome shotgun (WGS) entry which is preliminary data.</text>
</comment>
<dbReference type="Proteomes" id="UP000276133">
    <property type="component" value="Unassembled WGS sequence"/>
</dbReference>
<keyword evidence="3" id="KW-1185">Reference proteome</keyword>
<organism evidence="2 3">
    <name type="scientific">Brachionus plicatilis</name>
    <name type="common">Marine rotifer</name>
    <name type="synonym">Brachionus muelleri</name>
    <dbReference type="NCBI Taxonomy" id="10195"/>
    <lineage>
        <taxon>Eukaryota</taxon>
        <taxon>Metazoa</taxon>
        <taxon>Spiralia</taxon>
        <taxon>Gnathifera</taxon>
        <taxon>Rotifera</taxon>
        <taxon>Eurotatoria</taxon>
        <taxon>Monogononta</taxon>
        <taxon>Pseudotrocha</taxon>
        <taxon>Ploima</taxon>
        <taxon>Brachionidae</taxon>
        <taxon>Brachionus</taxon>
    </lineage>
</organism>
<keyword evidence="1" id="KW-0812">Transmembrane</keyword>
<protein>
    <submittedName>
        <fullName evidence="2">Uncharacterized protein</fullName>
    </submittedName>
</protein>
<keyword evidence="1" id="KW-0472">Membrane</keyword>
<evidence type="ECO:0000313" key="2">
    <source>
        <dbReference type="EMBL" id="RNA30661.1"/>
    </source>
</evidence>
<gene>
    <name evidence="2" type="ORF">BpHYR1_011503</name>
</gene>
<keyword evidence="1" id="KW-1133">Transmembrane helix</keyword>
<evidence type="ECO:0000313" key="3">
    <source>
        <dbReference type="Proteomes" id="UP000276133"/>
    </source>
</evidence>
<reference evidence="2 3" key="1">
    <citation type="journal article" date="2018" name="Sci. Rep.">
        <title>Genomic signatures of local adaptation to the degree of environmental predictability in rotifers.</title>
        <authorList>
            <person name="Franch-Gras L."/>
            <person name="Hahn C."/>
            <person name="Garcia-Roger E.M."/>
            <person name="Carmona M.J."/>
            <person name="Serra M."/>
            <person name="Gomez A."/>
        </authorList>
    </citation>
    <scope>NUCLEOTIDE SEQUENCE [LARGE SCALE GENOMIC DNA]</scope>
    <source>
        <strain evidence="2">HYR1</strain>
    </source>
</reference>
<evidence type="ECO:0000256" key="1">
    <source>
        <dbReference type="SAM" id="Phobius"/>
    </source>
</evidence>
<proteinExistence type="predicted"/>
<feature type="transmembrane region" description="Helical" evidence="1">
    <location>
        <begin position="35"/>
        <end position="60"/>
    </location>
</feature>
<name>A0A3M7S4G2_BRAPC</name>